<sequence length="92" mass="10440">MRRCGTLTQTLRLSSDNGPSAALPWTEVIKVYTGEDKLLPDVAVHWRAWSAWVYVCLRVEKLSAAFYWRKWSPLIGKIAHAQMSLLFAGYGV</sequence>
<accession>A0AAV2LU33</accession>
<protein>
    <submittedName>
        <fullName evidence="1">Uncharacterized protein</fullName>
    </submittedName>
</protein>
<organism evidence="1 2">
    <name type="scientific">Knipowitschia caucasica</name>
    <name type="common">Caucasian dwarf goby</name>
    <name type="synonym">Pomatoschistus caucasicus</name>
    <dbReference type="NCBI Taxonomy" id="637954"/>
    <lineage>
        <taxon>Eukaryota</taxon>
        <taxon>Metazoa</taxon>
        <taxon>Chordata</taxon>
        <taxon>Craniata</taxon>
        <taxon>Vertebrata</taxon>
        <taxon>Euteleostomi</taxon>
        <taxon>Actinopterygii</taxon>
        <taxon>Neopterygii</taxon>
        <taxon>Teleostei</taxon>
        <taxon>Neoteleostei</taxon>
        <taxon>Acanthomorphata</taxon>
        <taxon>Gobiaria</taxon>
        <taxon>Gobiiformes</taxon>
        <taxon>Gobioidei</taxon>
        <taxon>Gobiidae</taxon>
        <taxon>Gobiinae</taxon>
        <taxon>Knipowitschia</taxon>
    </lineage>
</organism>
<gene>
    <name evidence="1" type="ORF">KC01_LOCUS31887</name>
</gene>
<evidence type="ECO:0000313" key="2">
    <source>
        <dbReference type="Proteomes" id="UP001497482"/>
    </source>
</evidence>
<name>A0AAV2LU33_KNICA</name>
<dbReference type="Proteomes" id="UP001497482">
    <property type="component" value="Chromosome 4"/>
</dbReference>
<evidence type="ECO:0000313" key="1">
    <source>
        <dbReference type="EMBL" id="CAL1604361.1"/>
    </source>
</evidence>
<dbReference type="EMBL" id="OZ035826">
    <property type="protein sequence ID" value="CAL1604361.1"/>
    <property type="molecule type" value="Genomic_DNA"/>
</dbReference>
<keyword evidence="2" id="KW-1185">Reference proteome</keyword>
<proteinExistence type="predicted"/>
<dbReference type="AlphaFoldDB" id="A0AAV2LU33"/>
<reference evidence="1 2" key="1">
    <citation type="submission" date="2024-04" db="EMBL/GenBank/DDBJ databases">
        <authorList>
            <person name="Waldvogel A.-M."/>
            <person name="Schoenle A."/>
        </authorList>
    </citation>
    <scope>NUCLEOTIDE SEQUENCE [LARGE SCALE GENOMIC DNA]</scope>
</reference>